<feature type="compositionally biased region" description="Basic and acidic residues" evidence="1">
    <location>
        <begin position="216"/>
        <end position="225"/>
    </location>
</feature>
<feature type="compositionally biased region" description="Basic and acidic residues" evidence="1">
    <location>
        <begin position="56"/>
        <end position="71"/>
    </location>
</feature>
<feature type="region of interest" description="Disordered" evidence="1">
    <location>
        <begin position="1"/>
        <end position="71"/>
    </location>
</feature>
<evidence type="ECO:0000313" key="3">
    <source>
        <dbReference type="Proteomes" id="UP000799428"/>
    </source>
</evidence>
<proteinExistence type="predicted"/>
<feature type="compositionally biased region" description="Polar residues" evidence="1">
    <location>
        <begin position="1"/>
        <end position="12"/>
    </location>
</feature>
<feature type="region of interest" description="Disordered" evidence="1">
    <location>
        <begin position="275"/>
        <end position="411"/>
    </location>
</feature>
<feature type="compositionally biased region" description="Polar residues" evidence="1">
    <location>
        <begin position="19"/>
        <end position="49"/>
    </location>
</feature>
<feature type="region of interest" description="Disordered" evidence="1">
    <location>
        <begin position="214"/>
        <end position="237"/>
    </location>
</feature>
<feature type="compositionally biased region" description="Polar residues" evidence="1">
    <location>
        <begin position="284"/>
        <end position="294"/>
    </location>
</feature>
<evidence type="ECO:0000256" key="1">
    <source>
        <dbReference type="SAM" id="MobiDB-lite"/>
    </source>
</evidence>
<feature type="region of interest" description="Disordered" evidence="1">
    <location>
        <begin position="89"/>
        <end position="169"/>
    </location>
</feature>
<dbReference type="OrthoDB" id="3942467at2759"/>
<dbReference type="AlphaFoldDB" id="A0A6G1K5C4"/>
<accession>A0A6G1K5C4</accession>
<feature type="compositionally biased region" description="Acidic residues" evidence="1">
    <location>
        <begin position="389"/>
        <end position="399"/>
    </location>
</feature>
<gene>
    <name evidence="2" type="ORF">K504DRAFT_492318</name>
</gene>
<sequence>MSYQGDQQQRLNEQIRFAQVQTGQESVSPQGQSCLPRSQCHNIGPQPTSRAAPAHIGRETGHTTRPEGYERLDQRQIPADSSFFIAPVTRNPPQQNVPVASAIPDRQPGHAAGPQGNGNLNLPPQVNVPRESFNNPPPLSIPPIDMSLAPENYTDNLSGEESPTRGRRDNAFNLTVDARIRVQGTGGIVVMQPMNAATLSTEVIRMLNEQGAFNENGRHRARNPDGTRSNHRPRRPFKINIGTGLTVIGDRNIVGSDINAIERAAAMRGAADALANNPRASAPGSRNVSGTHPQGSRRASGMNPGIPSPAPGSRRVSGTVPDMEPVTPNNVRPLSHSRQVSGSTQVTTISTSQGQGQGLGRRTTVSTTDGASPPAVDTPNTEMSAKVEDFDEEDMDLYEDAPKHSGKGSPR</sequence>
<keyword evidence="3" id="KW-1185">Reference proteome</keyword>
<feature type="compositionally biased region" description="Polar residues" evidence="1">
    <location>
        <begin position="327"/>
        <end position="338"/>
    </location>
</feature>
<dbReference type="EMBL" id="MU005773">
    <property type="protein sequence ID" value="KAF2707662.1"/>
    <property type="molecule type" value="Genomic_DNA"/>
</dbReference>
<protein>
    <submittedName>
        <fullName evidence="2">Uncharacterized protein</fullName>
    </submittedName>
</protein>
<name>A0A6G1K5C4_9PLEO</name>
<organism evidence="2 3">
    <name type="scientific">Pleomassaria siparia CBS 279.74</name>
    <dbReference type="NCBI Taxonomy" id="1314801"/>
    <lineage>
        <taxon>Eukaryota</taxon>
        <taxon>Fungi</taxon>
        <taxon>Dikarya</taxon>
        <taxon>Ascomycota</taxon>
        <taxon>Pezizomycotina</taxon>
        <taxon>Dothideomycetes</taxon>
        <taxon>Pleosporomycetidae</taxon>
        <taxon>Pleosporales</taxon>
        <taxon>Pleomassariaceae</taxon>
        <taxon>Pleomassaria</taxon>
    </lineage>
</organism>
<reference evidence="2" key="1">
    <citation type="journal article" date="2020" name="Stud. Mycol.">
        <title>101 Dothideomycetes genomes: a test case for predicting lifestyles and emergence of pathogens.</title>
        <authorList>
            <person name="Haridas S."/>
            <person name="Albert R."/>
            <person name="Binder M."/>
            <person name="Bloem J."/>
            <person name="Labutti K."/>
            <person name="Salamov A."/>
            <person name="Andreopoulos B."/>
            <person name="Baker S."/>
            <person name="Barry K."/>
            <person name="Bills G."/>
            <person name="Bluhm B."/>
            <person name="Cannon C."/>
            <person name="Castanera R."/>
            <person name="Culley D."/>
            <person name="Daum C."/>
            <person name="Ezra D."/>
            <person name="Gonzalez J."/>
            <person name="Henrissat B."/>
            <person name="Kuo A."/>
            <person name="Liang C."/>
            <person name="Lipzen A."/>
            <person name="Lutzoni F."/>
            <person name="Magnuson J."/>
            <person name="Mondo S."/>
            <person name="Nolan M."/>
            <person name="Ohm R."/>
            <person name="Pangilinan J."/>
            <person name="Park H.-J."/>
            <person name="Ramirez L."/>
            <person name="Alfaro M."/>
            <person name="Sun H."/>
            <person name="Tritt A."/>
            <person name="Yoshinaga Y."/>
            <person name="Zwiers L.-H."/>
            <person name="Turgeon B."/>
            <person name="Goodwin S."/>
            <person name="Spatafora J."/>
            <person name="Crous P."/>
            <person name="Grigoriev I."/>
        </authorList>
    </citation>
    <scope>NUCLEOTIDE SEQUENCE</scope>
    <source>
        <strain evidence="2">CBS 279.74</strain>
    </source>
</reference>
<feature type="compositionally biased region" description="Low complexity" evidence="1">
    <location>
        <begin position="339"/>
        <end position="354"/>
    </location>
</feature>
<dbReference type="Proteomes" id="UP000799428">
    <property type="component" value="Unassembled WGS sequence"/>
</dbReference>
<evidence type="ECO:0000313" key="2">
    <source>
        <dbReference type="EMBL" id="KAF2707662.1"/>
    </source>
</evidence>